<dbReference type="EMBL" id="RBRA01000196">
    <property type="protein sequence ID" value="RMQ22364.1"/>
    <property type="molecule type" value="Genomic_DNA"/>
</dbReference>
<organism evidence="2 3">
    <name type="scientific">Pseudomonas syringae pv. delphinii</name>
    <dbReference type="NCBI Taxonomy" id="192088"/>
    <lineage>
        <taxon>Bacteria</taxon>
        <taxon>Pseudomonadati</taxon>
        <taxon>Pseudomonadota</taxon>
        <taxon>Gammaproteobacteria</taxon>
        <taxon>Pseudomonadales</taxon>
        <taxon>Pseudomonadaceae</taxon>
        <taxon>Pseudomonas</taxon>
    </lineage>
</organism>
<comment type="caution">
    <text evidence="2">The sequence shown here is derived from an EMBL/GenBank/DDBJ whole genome shotgun (WGS) entry which is preliminary data.</text>
</comment>
<reference evidence="2 3" key="1">
    <citation type="submission" date="2018-08" db="EMBL/GenBank/DDBJ databases">
        <title>Recombination of ecologically and evolutionarily significant loci maintains genetic cohesion in the Pseudomonas syringae species complex.</title>
        <authorList>
            <person name="Dillon M."/>
            <person name="Thakur S."/>
            <person name="Almeida R.N.D."/>
            <person name="Weir B.S."/>
            <person name="Guttman D.S."/>
        </authorList>
    </citation>
    <scope>NUCLEOTIDE SEQUENCE [LARGE SCALE GENOMIC DNA]</scope>
    <source>
        <strain evidence="2 3">ICMP 13052</strain>
    </source>
</reference>
<dbReference type="RefSeq" id="WP_122228024.1">
    <property type="nucleotide sequence ID" value="NZ_LJQH01000406.1"/>
</dbReference>
<evidence type="ECO:0000313" key="3">
    <source>
        <dbReference type="Proteomes" id="UP000269044"/>
    </source>
</evidence>
<dbReference type="AlphaFoldDB" id="A0A0N8RBQ9"/>
<sequence>MKIFSVYFIFGVLSVGAASAVAADLGAVSEVGVGRVGTNVVRYVKTFNNSCLEVQVVSPENNWKVLSVSNFCSFEGKSFGSDFADAGFEQISVKNDGLHLVLSFTPLTPTGEQRRACIIPVEGATIKDLKCLEAEK</sequence>
<dbReference type="Proteomes" id="UP000269044">
    <property type="component" value="Unassembled WGS sequence"/>
</dbReference>
<gene>
    <name evidence="2" type="ORF">ALQ08_03726</name>
</gene>
<name>A0A0N8RBQ9_9PSED</name>
<accession>A0A0N8RBQ9</accession>
<feature type="chain" id="PRO_5030012256" evidence="1">
    <location>
        <begin position="23"/>
        <end position="136"/>
    </location>
</feature>
<feature type="signal peptide" evidence="1">
    <location>
        <begin position="1"/>
        <end position="22"/>
    </location>
</feature>
<evidence type="ECO:0000256" key="1">
    <source>
        <dbReference type="SAM" id="SignalP"/>
    </source>
</evidence>
<keyword evidence="1" id="KW-0732">Signal</keyword>
<proteinExistence type="predicted"/>
<protein>
    <submittedName>
        <fullName evidence="2">Uncharacterized protein</fullName>
    </submittedName>
</protein>
<evidence type="ECO:0000313" key="2">
    <source>
        <dbReference type="EMBL" id="RMQ22364.1"/>
    </source>
</evidence>